<dbReference type="PROSITE" id="PS51197">
    <property type="entry name" value="HTH_RRF2_2"/>
    <property type="match status" value="1"/>
</dbReference>
<dbReference type="PANTHER" id="PTHR33221">
    <property type="entry name" value="WINGED HELIX-TURN-HELIX TRANSCRIPTIONAL REGULATOR, RRF2 FAMILY"/>
    <property type="match status" value="1"/>
</dbReference>
<dbReference type="Pfam" id="PF02082">
    <property type="entry name" value="Rrf2"/>
    <property type="match status" value="1"/>
</dbReference>
<dbReference type="OrthoDB" id="9795923at2"/>
<evidence type="ECO:0000256" key="1">
    <source>
        <dbReference type="ARBA" id="ARBA00023125"/>
    </source>
</evidence>
<reference evidence="2 3" key="1">
    <citation type="submission" date="2016-03" db="EMBL/GenBank/DDBJ databases">
        <title>Complete genome sequence of Shewanella psychrophila WP2, a deep sea bacterium isolated from west Pacific sediment.</title>
        <authorList>
            <person name="Xu G."/>
            <person name="Jian H."/>
        </authorList>
    </citation>
    <scope>NUCLEOTIDE SEQUENCE [LARGE SCALE GENOMIC DNA]</scope>
    <source>
        <strain evidence="2 3">WP2</strain>
    </source>
</reference>
<dbReference type="InterPro" id="IPR030489">
    <property type="entry name" value="TR_Rrf2-type_CS"/>
</dbReference>
<dbReference type="EMBL" id="CP014782">
    <property type="protein sequence ID" value="AQS40692.1"/>
    <property type="molecule type" value="Genomic_DNA"/>
</dbReference>
<dbReference type="PANTHER" id="PTHR33221:SF4">
    <property type="entry name" value="HTH-TYPE TRANSCRIPTIONAL REPRESSOR NSRR"/>
    <property type="match status" value="1"/>
</dbReference>
<dbReference type="STRING" id="225848.Sps_05629"/>
<dbReference type="GO" id="GO:0003677">
    <property type="term" value="F:DNA binding"/>
    <property type="evidence" value="ECO:0007669"/>
    <property type="project" value="UniProtKB-KW"/>
</dbReference>
<dbReference type="SUPFAM" id="SSF46785">
    <property type="entry name" value="Winged helix' DNA-binding domain"/>
    <property type="match status" value="1"/>
</dbReference>
<sequence length="152" mass="17032">MQLTRYTDFGIRTLMYLAIQPDRETLFRISEITQVFDLSPNHVSKIVHHLGKLGYLETIRGKSGGFRLGKSPKEINIGQLVRVLENSLAPIDCSKPYCRLTPSCQLRGVLAEAVTAYLTVLDQYSLSDIVSNNKELINLLPELSIPILELSS</sequence>
<dbReference type="GO" id="GO:0003700">
    <property type="term" value="F:DNA-binding transcription factor activity"/>
    <property type="evidence" value="ECO:0007669"/>
    <property type="project" value="TreeGrafter"/>
</dbReference>
<dbReference type="PROSITE" id="PS01332">
    <property type="entry name" value="HTH_RRF2_1"/>
    <property type="match status" value="1"/>
</dbReference>
<organism evidence="2 3">
    <name type="scientific">Shewanella psychrophila</name>
    <dbReference type="NCBI Taxonomy" id="225848"/>
    <lineage>
        <taxon>Bacteria</taxon>
        <taxon>Pseudomonadati</taxon>
        <taxon>Pseudomonadota</taxon>
        <taxon>Gammaproteobacteria</taxon>
        <taxon>Alteromonadales</taxon>
        <taxon>Shewanellaceae</taxon>
        <taxon>Shewanella</taxon>
    </lineage>
</organism>
<evidence type="ECO:0000313" key="2">
    <source>
        <dbReference type="EMBL" id="AQS40692.1"/>
    </source>
</evidence>
<dbReference type="AlphaFoldDB" id="A0A1S6HZ10"/>
<keyword evidence="1" id="KW-0238">DNA-binding</keyword>
<evidence type="ECO:0000313" key="3">
    <source>
        <dbReference type="Proteomes" id="UP000189545"/>
    </source>
</evidence>
<dbReference type="InterPro" id="IPR036390">
    <property type="entry name" value="WH_DNA-bd_sf"/>
</dbReference>
<dbReference type="RefSeq" id="WP_077755462.1">
    <property type="nucleotide sequence ID" value="NZ_CP014782.1"/>
</dbReference>
<dbReference type="InterPro" id="IPR000944">
    <property type="entry name" value="Tscrpt_reg_Rrf2"/>
</dbReference>
<protein>
    <submittedName>
        <fullName evidence="2">Transcriptional regulator, BadM/Rrf2 family</fullName>
    </submittedName>
</protein>
<accession>A0A1S6HZ10</accession>
<dbReference type="Gene3D" id="1.10.10.10">
    <property type="entry name" value="Winged helix-like DNA-binding domain superfamily/Winged helix DNA-binding domain"/>
    <property type="match status" value="1"/>
</dbReference>
<dbReference type="GO" id="GO:0005829">
    <property type="term" value="C:cytosol"/>
    <property type="evidence" value="ECO:0007669"/>
    <property type="project" value="TreeGrafter"/>
</dbReference>
<name>A0A1S6HZ10_9GAMM</name>
<dbReference type="KEGG" id="spsw:Sps_05629"/>
<dbReference type="InterPro" id="IPR036388">
    <property type="entry name" value="WH-like_DNA-bd_sf"/>
</dbReference>
<gene>
    <name evidence="2" type="ORF">Sps_05629</name>
</gene>
<dbReference type="NCBIfam" id="TIGR00738">
    <property type="entry name" value="rrf2_super"/>
    <property type="match status" value="1"/>
</dbReference>
<dbReference type="Proteomes" id="UP000189545">
    <property type="component" value="Chromosome"/>
</dbReference>
<proteinExistence type="predicted"/>
<keyword evidence="3" id="KW-1185">Reference proteome</keyword>